<dbReference type="Pfam" id="PF10865">
    <property type="entry name" value="DUF2703"/>
    <property type="match status" value="1"/>
</dbReference>
<reference evidence="1 2" key="1">
    <citation type="submission" date="2020-08" db="EMBL/GenBank/DDBJ databases">
        <title>Genomic Encyclopedia of Type Strains, Phase IV (KMG-IV): sequencing the most valuable type-strain genomes for metagenomic binning, comparative biology and taxonomic classification.</title>
        <authorList>
            <person name="Goeker M."/>
        </authorList>
    </citation>
    <scope>NUCLEOTIDE SEQUENCE [LARGE SCALE GENOMIC DNA]</scope>
    <source>
        <strain evidence="1 2">DSM 24661</strain>
    </source>
</reference>
<evidence type="ECO:0000313" key="2">
    <source>
        <dbReference type="Proteomes" id="UP000559117"/>
    </source>
</evidence>
<dbReference type="EMBL" id="JACHFH010000007">
    <property type="protein sequence ID" value="MBB5335696.1"/>
    <property type="molecule type" value="Genomic_DNA"/>
</dbReference>
<proteinExistence type="predicted"/>
<keyword evidence="2" id="KW-1185">Reference proteome</keyword>
<dbReference type="Proteomes" id="UP000559117">
    <property type="component" value="Unassembled WGS sequence"/>
</dbReference>
<protein>
    <submittedName>
        <fullName evidence="1">Glutaredoxin</fullName>
    </submittedName>
</protein>
<comment type="caution">
    <text evidence="1">The sequence shown here is derived from an EMBL/GenBank/DDBJ whole genome shotgun (WGS) entry which is preliminary data.</text>
</comment>
<evidence type="ECO:0000313" key="1">
    <source>
        <dbReference type="EMBL" id="MBB5335696.1"/>
    </source>
</evidence>
<gene>
    <name evidence="1" type="ORF">HNR32_000828</name>
</gene>
<accession>A0A840UF16</accession>
<dbReference type="AlphaFoldDB" id="A0A840UF16"/>
<dbReference type="InterPro" id="IPR021219">
    <property type="entry name" value="DUF2703"/>
</dbReference>
<dbReference type="RefSeq" id="WP_183859915.1">
    <property type="nucleotide sequence ID" value="NZ_JACHFH010000007.1"/>
</dbReference>
<sequence>MNKSGCDYQNIDKGIASKCCPNTTVNEDSGKKKRLLIEFMYIDLQVCVRCMGTDTVLEEAIAEVTSVLKAAGYEIEVRKILVTSEKQAEALNFISSPTIRINGQDIQLDAKESLCESCGDVAGEDIDCRVWSWEGKEYSQPPKAMLVDALLRHVYGGRQPAAQAGRAIPENLKRFFAAKRKMRL</sequence>
<name>A0A840UF16_9FIRM</name>
<organism evidence="1 2">
    <name type="scientific">Pectinatus brassicae</name>
    <dbReference type="NCBI Taxonomy" id="862415"/>
    <lineage>
        <taxon>Bacteria</taxon>
        <taxon>Bacillati</taxon>
        <taxon>Bacillota</taxon>
        <taxon>Negativicutes</taxon>
        <taxon>Selenomonadales</taxon>
        <taxon>Selenomonadaceae</taxon>
        <taxon>Pectinatus</taxon>
    </lineage>
</organism>